<evidence type="ECO:0000313" key="3">
    <source>
        <dbReference type="Proteomes" id="UP000886653"/>
    </source>
</evidence>
<comment type="caution">
    <text evidence="2">The sequence shown here is derived from an EMBL/GenBank/DDBJ whole genome shotgun (WGS) entry which is preliminary data.</text>
</comment>
<reference evidence="2" key="1">
    <citation type="submission" date="2013-11" db="EMBL/GenBank/DDBJ databases">
        <title>Genome sequence of the fusiform rust pathogen reveals effectors for host alternation and coevolution with pine.</title>
        <authorList>
            <consortium name="DOE Joint Genome Institute"/>
            <person name="Smith K."/>
            <person name="Pendleton A."/>
            <person name="Kubisiak T."/>
            <person name="Anderson C."/>
            <person name="Salamov A."/>
            <person name="Aerts A."/>
            <person name="Riley R."/>
            <person name="Clum A."/>
            <person name="Lindquist E."/>
            <person name="Ence D."/>
            <person name="Campbell M."/>
            <person name="Kronenberg Z."/>
            <person name="Feau N."/>
            <person name="Dhillon B."/>
            <person name="Hamelin R."/>
            <person name="Burleigh J."/>
            <person name="Smith J."/>
            <person name="Yandell M."/>
            <person name="Nelson C."/>
            <person name="Grigoriev I."/>
            <person name="Davis J."/>
        </authorList>
    </citation>
    <scope>NUCLEOTIDE SEQUENCE</scope>
    <source>
        <strain evidence="2">G11</strain>
    </source>
</reference>
<feature type="region of interest" description="Disordered" evidence="1">
    <location>
        <begin position="1"/>
        <end position="27"/>
    </location>
</feature>
<dbReference type="EMBL" id="MU167262">
    <property type="protein sequence ID" value="KAG0146322.1"/>
    <property type="molecule type" value="Genomic_DNA"/>
</dbReference>
<proteinExistence type="predicted"/>
<dbReference type="AlphaFoldDB" id="A0A9P6NIP1"/>
<keyword evidence="3" id="KW-1185">Reference proteome</keyword>
<protein>
    <submittedName>
        <fullName evidence="2">Uncharacterized protein</fullName>
    </submittedName>
</protein>
<organism evidence="2 3">
    <name type="scientific">Cronartium quercuum f. sp. fusiforme G11</name>
    <dbReference type="NCBI Taxonomy" id="708437"/>
    <lineage>
        <taxon>Eukaryota</taxon>
        <taxon>Fungi</taxon>
        <taxon>Dikarya</taxon>
        <taxon>Basidiomycota</taxon>
        <taxon>Pucciniomycotina</taxon>
        <taxon>Pucciniomycetes</taxon>
        <taxon>Pucciniales</taxon>
        <taxon>Coleosporiaceae</taxon>
        <taxon>Cronartium</taxon>
    </lineage>
</organism>
<evidence type="ECO:0000313" key="2">
    <source>
        <dbReference type="EMBL" id="KAG0146322.1"/>
    </source>
</evidence>
<evidence type="ECO:0000256" key="1">
    <source>
        <dbReference type="SAM" id="MobiDB-lite"/>
    </source>
</evidence>
<feature type="compositionally biased region" description="Low complexity" evidence="1">
    <location>
        <begin position="10"/>
        <end position="26"/>
    </location>
</feature>
<dbReference type="Proteomes" id="UP000886653">
    <property type="component" value="Unassembled WGS sequence"/>
</dbReference>
<gene>
    <name evidence="2" type="ORF">CROQUDRAFT_92775</name>
</gene>
<name>A0A9P6NIP1_9BASI</name>
<sequence length="58" mass="6365">MPDVEDEYQPESSSSSQSNEAHSQHQPIFPTCAAPTCTHCQAHSNGTLTTSSREQKLF</sequence>
<accession>A0A9P6NIP1</accession>